<evidence type="ECO:0000256" key="7">
    <source>
        <dbReference type="ARBA" id="ARBA00023315"/>
    </source>
</evidence>
<feature type="domain" description="PKS/mFAS DH" evidence="11">
    <location>
        <begin position="359"/>
        <end position="634"/>
    </location>
</feature>
<evidence type="ECO:0000256" key="8">
    <source>
        <dbReference type="PROSITE-ProRule" id="PRU01363"/>
    </source>
</evidence>
<feature type="region of interest" description="C-terminal hotdog fold" evidence="8">
    <location>
        <begin position="496"/>
        <end position="634"/>
    </location>
</feature>
<dbReference type="PANTHER" id="PTHR43775:SF51">
    <property type="entry name" value="INACTIVE PHENOLPHTHIOCEROL SYNTHESIS POLYKETIDE SYNTHASE TYPE I PKS1-RELATED"/>
    <property type="match status" value="1"/>
</dbReference>
<accession>A0A6G9ZG32</accession>
<dbReference type="InterPro" id="IPR020806">
    <property type="entry name" value="PKS_PP-bd"/>
</dbReference>
<dbReference type="Gene3D" id="3.30.70.250">
    <property type="entry name" value="Malonyl-CoA ACP transacylase, ACP-binding"/>
    <property type="match status" value="1"/>
</dbReference>
<comment type="pathway">
    <text evidence="1">Lipid metabolism.</text>
</comment>
<dbReference type="InterPro" id="IPR049551">
    <property type="entry name" value="PKS_DH_C"/>
</dbReference>
<dbReference type="InterPro" id="IPR057326">
    <property type="entry name" value="KR_dom"/>
</dbReference>
<dbReference type="Gene3D" id="3.40.50.720">
    <property type="entry name" value="NAD(P)-binding Rossmann-like Domain"/>
    <property type="match status" value="1"/>
</dbReference>
<proteinExistence type="predicted"/>
<dbReference type="SMART" id="SM01294">
    <property type="entry name" value="PKS_PP_betabranch"/>
    <property type="match status" value="1"/>
</dbReference>
<dbReference type="SUPFAM" id="SSF47336">
    <property type="entry name" value="ACP-like"/>
    <property type="match status" value="1"/>
</dbReference>
<dbReference type="InterPro" id="IPR016035">
    <property type="entry name" value="Acyl_Trfase/lysoPLipase"/>
</dbReference>
<dbReference type="PROSITE" id="PS50075">
    <property type="entry name" value="CARRIER"/>
    <property type="match status" value="1"/>
</dbReference>
<dbReference type="Proteomes" id="UP000500953">
    <property type="component" value="Chromosome"/>
</dbReference>
<dbReference type="Pfam" id="PF14765">
    <property type="entry name" value="PS-DH"/>
    <property type="match status" value="1"/>
</dbReference>
<protein>
    <submittedName>
        <fullName evidence="12">SDR family NAD(P)-dependent oxidoreductase</fullName>
    </submittedName>
</protein>
<dbReference type="SMART" id="SM00827">
    <property type="entry name" value="PKS_AT"/>
    <property type="match status" value="1"/>
</dbReference>
<evidence type="ECO:0000256" key="9">
    <source>
        <dbReference type="SAM" id="MobiDB-lite"/>
    </source>
</evidence>
<dbReference type="Pfam" id="PF00698">
    <property type="entry name" value="Acyl_transf_1"/>
    <property type="match status" value="1"/>
</dbReference>
<evidence type="ECO:0000256" key="5">
    <source>
        <dbReference type="ARBA" id="ARBA00022832"/>
    </source>
</evidence>
<dbReference type="InterPro" id="IPR049552">
    <property type="entry name" value="PKS_DH_N"/>
</dbReference>
<keyword evidence="5" id="KW-0276">Fatty acid metabolism</keyword>
<dbReference type="InterPro" id="IPR049900">
    <property type="entry name" value="PKS_mFAS_DH"/>
</dbReference>
<dbReference type="InterPro" id="IPR042104">
    <property type="entry name" value="PKS_dehydratase_sf"/>
</dbReference>
<keyword evidence="3" id="KW-0597">Phosphoprotein</keyword>
<dbReference type="InterPro" id="IPR055123">
    <property type="entry name" value="SpnB-like_Rossmann"/>
</dbReference>
<dbReference type="Pfam" id="PF00550">
    <property type="entry name" value="PP-binding"/>
    <property type="match status" value="1"/>
</dbReference>
<sequence length="1279" mass="134418">MGAELYRAQPVFADAFDAVCAEFDAVLDRPLHSVVFAPAGSPDAALLDTTAFTQPALFALEIALFRLVEHWGVTPALVLGHSVGELAAAHAAGVLSLPDAARLVAARGRIMQSLPEGGAMIALTAAEDEALALLAGVRDRVSIAAVNGPAATVVSGDEDAVLDIAAHWQSVGGKARRLTVSHAFHSPHMDGVLDEFRRVAETVDFRPPTIPVVSNLTGRVASAAEIGSADYWVAHVRNAVRFHDGMACLADAGVTRFLELGPDQSLTAMGRDSLADRGVDPEALVSLLRRDRAETWSATAALAQLHTRGERIDWARVCGGPAGVPADLPTYAFQRERYWLEADAAAGDVASVGLRAADHPLLGGLVELPDSDGFLCTTRLSLRSQPWLADHGILGAALFPATAFLELALRAGDEVGCDEVDELLLEAPLVIPPQGAVALQVSVGAPGDDGSRPIAVYSRPETAAGDRPWTRHASGVLAIAAPDKPDDLGDWPPRGAEPIEIDGLYERFELGGFAYGPAFRGLRAAWRLGDEVYAEASLPQQQRGDAARFGLHPALLDSSLHALTFGILEGSTQSWLPFSWNGIRLHASGASALRLRLRPVGRDAVDVLAVDAAGGPVASIRSLVLRPVSADQVGSARPVDHHEELFRVEWPVLPSAATEPAADWAVLGAETGEWAAAGITRAVAELSALTEQDLPRVLVAPIPVESAARDEVSAVRAATEYALALVQGWLAQERFRAATLVLVTRGGVAVRPEADVPDLAHAAVWGLVRTAQTENPGQFVLADLDGDIASTTALPAAVGSGEPQLALRAGVAHQARLARVPRAETPEAPVWERRGTVLITGGTGAIGRHIARHLVTEHGVRRLVLTGRRGLAAVGATELRAELTGLGATADIIACDVADRDQLAAVLDGIPAAHPLTAVVHAAGVLADGVIGAQTPERLREVLRPKVDAALHLHELTRGTELSAFVLFSSIAGVFGGMGQANYAAANAFLDALAHRRRAAGLPAVSLDWGLWTTQGGMSGALDEADLRRIARGGILAFTPEDGVGLFDLAVAANEPAALPLRLDLEAMAEAGFPALLRGLVRPRARRVAGAAVGESVAQRLRGRTAAERERVLLELVRLQAATVLGFADPDAVDDERGLLELGFDSLTAVELRNRLNAATGLRLPATLLFDYPSSVAVARYLAAELAPEDAEPVVAGSAELDLLERALDGGPADPELLDRLQTLLTRLRAGADPDAAVLSERMDGATDDELFDFIDNELGMRDGSPIPSGPGEGDDFRD</sequence>
<dbReference type="SUPFAM" id="SSF55048">
    <property type="entry name" value="Probable ACP-binding domain of malonyl-CoA ACP transacylase"/>
    <property type="match status" value="1"/>
</dbReference>
<keyword evidence="6" id="KW-0443">Lipid metabolism</keyword>
<evidence type="ECO:0000313" key="13">
    <source>
        <dbReference type="Proteomes" id="UP000500953"/>
    </source>
</evidence>
<dbReference type="SUPFAM" id="SSF51735">
    <property type="entry name" value="NAD(P)-binding Rossmann-fold domains"/>
    <property type="match status" value="2"/>
</dbReference>
<dbReference type="FunFam" id="1.10.1200.10:FF:000007">
    <property type="entry name" value="Probable polyketide synthase pks17"/>
    <property type="match status" value="1"/>
</dbReference>
<evidence type="ECO:0000259" key="10">
    <source>
        <dbReference type="PROSITE" id="PS50075"/>
    </source>
</evidence>
<dbReference type="AlphaFoldDB" id="A0A6G9ZG32"/>
<evidence type="ECO:0000256" key="2">
    <source>
        <dbReference type="ARBA" id="ARBA00022450"/>
    </source>
</evidence>
<dbReference type="InterPro" id="IPR020807">
    <property type="entry name" value="PKS_DH"/>
</dbReference>
<feature type="region of interest" description="Disordered" evidence="9">
    <location>
        <begin position="1258"/>
        <end position="1279"/>
    </location>
</feature>
<dbReference type="Pfam" id="PF22953">
    <property type="entry name" value="SpnB_Rossmann"/>
    <property type="match status" value="1"/>
</dbReference>
<dbReference type="InterPro" id="IPR016036">
    <property type="entry name" value="Malonyl_transacylase_ACP-bd"/>
</dbReference>
<evidence type="ECO:0000256" key="3">
    <source>
        <dbReference type="ARBA" id="ARBA00022553"/>
    </source>
</evidence>
<evidence type="ECO:0000256" key="1">
    <source>
        <dbReference type="ARBA" id="ARBA00005189"/>
    </source>
</evidence>
<keyword evidence="7" id="KW-0012">Acyltransferase</keyword>
<name>A0A6G9ZG32_9NOCA</name>
<dbReference type="CDD" id="cd08956">
    <property type="entry name" value="KR_3_FAS_SDR_x"/>
    <property type="match status" value="1"/>
</dbReference>
<dbReference type="Gene3D" id="1.10.1200.10">
    <property type="entry name" value="ACP-like"/>
    <property type="match status" value="1"/>
</dbReference>
<dbReference type="InterPro" id="IPR036736">
    <property type="entry name" value="ACP-like_sf"/>
</dbReference>
<keyword evidence="4" id="KW-0808">Transferase</keyword>
<dbReference type="SUPFAM" id="SSF52151">
    <property type="entry name" value="FabD/lysophospholipase-like"/>
    <property type="match status" value="1"/>
</dbReference>
<feature type="region of interest" description="N-terminal hotdog fold" evidence="8">
    <location>
        <begin position="359"/>
        <end position="484"/>
    </location>
</feature>
<dbReference type="EMBL" id="CP046173">
    <property type="protein sequence ID" value="QIS24351.1"/>
    <property type="molecule type" value="Genomic_DNA"/>
</dbReference>
<dbReference type="SMART" id="SM00823">
    <property type="entry name" value="PKS_PP"/>
    <property type="match status" value="1"/>
</dbReference>
<dbReference type="Gene3D" id="3.10.129.110">
    <property type="entry name" value="Polyketide synthase dehydratase"/>
    <property type="match status" value="1"/>
</dbReference>
<gene>
    <name evidence="12" type="ORF">F6W96_21295</name>
</gene>
<dbReference type="InterPro" id="IPR001227">
    <property type="entry name" value="Ac_transferase_dom_sf"/>
</dbReference>
<dbReference type="PANTHER" id="PTHR43775">
    <property type="entry name" value="FATTY ACID SYNTHASE"/>
    <property type="match status" value="1"/>
</dbReference>
<evidence type="ECO:0000256" key="4">
    <source>
        <dbReference type="ARBA" id="ARBA00022679"/>
    </source>
</evidence>
<dbReference type="InterPro" id="IPR009081">
    <property type="entry name" value="PP-bd_ACP"/>
</dbReference>
<evidence type="ECO:0000259" key="11">
    <source>
        <dbReference type="PROSITE" id="PS52019"/>
    </source>
</evidence>
<dbReference type="InterPro" id="IPR014043">
    <property type="entry name" value="Acyl_transferase_dom"/>
</dbReference>
<dbReference type="Pfam" id="PF21089">
    <property type="entry name" value="PKS_DH_N"/>
    <property type="match status" value="1"/>
</dbReference>
<dbReference type="InterPro" id="IPR050091">
    <property type="entry name" value="PKS_NRPS_Biosynth_Enz"/>
</dbReference>
<dbReference type="GO" id="GO:0006633">
    <property type="term" value="P:fatty acid biosynthetic process"/>
    <property type="evidence" value="ECO:0007669"/>
    <property type="project" value="TreeGrafter"/>
</dbReference>
<dbReference type="PROSITE" id="PS00012">
    <property type="entry name" value="PHOSPHOPANTETHEINE"/>
    <property type="match status" value="1"/>
</dbReference>
<feature type="domain" description="Carrier" evidence="10">
    <location>
        <begin position="1111"/>
        <end position="1186"/>
    </location>
</feature>
<feature type="active site" description="Proton donor; for dehydratase activity" evidence="8">
    <location>
        <position position="557"/>
    </location>
</feature>
<dbReference type="GO" id="GO:0004312">
    <property type="term" value="F:fatty acid synthase activity"/>
    <property type="evidence" value="ECO:0007669"/>
    <property type="project" value="TreeGrafter"/>
</dbReference>
<dbReference type="PROSITE" id="PS52019">
    <property type="entry name" value="PKS_MFAS_DH"/>
    <property type="match status" value="1"/>
</dbReference>
<dbReference type="Gene3D" id="3.40.366.10">
    <property type="entry name" value="Malonyl-Coenzyme A Acyl Carrier Protein, domain 2"/>
    <property type="match status" value="1"/>
</dbReference>
<dbReference type="GO" id="GO:0031177">
    <property type="term" value="F:phosphopantetheine binding"/>
    <property type="evidence" value="ECO:0007669"/>
    <property type="project" value="InterPro"/>
</dbReference>
<feature type="active site" description="Proton acceptor; for dehydratase activity" evidence="8">
    <location>
        <position position="391"/>
    </location>
</feature>
<dbReference type="SMART" id="SM00826">
    <property type="entry name" value="PKS_DH"/>
    <property type="match status" value="1"/>
</dbReference>
<dbReference type="Pfam" id="PF08659">
    <property type="entry name" value="KR"/>
    <property type="match status" value="1"/>
</dbReference>
<reference evidence="12 13" key="1">
    <citation type="journal article" date="2019" name="ACS Chem. Biol.">
        <title>Identification and Mobilization of a Cryptic Antibiotic Biosynthesis Gene Locus from a Human-Pathogenic Nocardia Isolate.</title>
        <authorList>
            <person name="Herisse M."/>
            <person name="Ishida K."/>
            <person name="Porter J.L."/>
            <person name="Howden B."/>
            <person name="Hertweck C."/>
            <person name="Stinear T.P."/>
            <person name="Pidot S.J."/>
        </authorList>
    </citation>
    <scope>NUCLEOTIDE SEQUENCE [LARGE SCALE GENOMIC DNA]</scope>
    <source>
        <strain evidence="12 13">AUSMDU00012715</strain>
    </source>
</reference>
<organism evidence="12 13">
    <name type="scientific">Nocardia terpenica</name>
    <dbReference type="NCBI Taxonomy" id="455432"/>
    <lineage>
        <taxon>Bacteria</taxon>
        <taxon>Bacillati</taxon>
        <taxon>Actinomycetota</taxon>
        <taxon>Actinomycetes</taxon>
        <taxon>Mycobacteriales</taxon>
        <taxon>Nocardiaceae</taxon>
        <taxon>Nocardia</taxon>
    </lineage>
</organism>
<dbReference type="InterPro" id="IPR006162">
    <property type="entry name" value="Ppantetheine_attach_site"/>
</dbReference>
<evidence type="ECO:0000256" key="6">
    <source>
        <dbReference type="ARBA" id="ARBA00023098"/>
    </source>
</evidence>
<keyword evidence="2" id="KW-0596">Phosphopantetheine</keyword>
<dbReference type="InterPro" id="IPR036291">
    <property type="entry name" value="NAD(P)-bd_dom_sf"/>
</dbReference>
<evidence type="ECO:0000313" key="12">
    <source>
        <dbReference type="EMBL" id="QIS24351.1"/>
    </source>
</evidence>
<dbReference type="InterPro" id="IPR013968">
    <property type="entry name" value="PKS_KR"/>
</dbReference>
<dbReference type="SMART" id="SM00822">
    <property type="entry name" value="PKS_KR"/>
    <property type="match status" value="1"/>
</dbReference>